<feature type="transmembrane region" description="Helical" evidence="9">
    <location>
        <begin position="20"/>
        <end position="39"/>
    </location>
</feature>
<sequence length="229" mass="24891">MNLLLEYQSQLIDGTIMTIKLALTSLVIALIFGLLGAWAKLSANRLAQRLAGAYTTIVRGVPDLVLILLVFFGGQVTLNNIGAITGLWGYVEVSQFAAGAGTIGVIFGAYFTETFRGAIMAIPRGQIEAGISCGMRKSLIFRHIIWPQMVRFALPGFTNNWLVQLKTTALVSVIGLQDLVYNAFTAGRSTGQLFTFMAAAFVIYLLLTGVSDLLLRAVERHYNRGVVRA</sequence>
<dbReference type="NCBIfam" id="TIGR01726">
    <property type="entry name" value="HEQRo_perm_3TM"/>
    <property type="match status" value="1"/>
</dbReference>
<evidence type="ECO:0000256" key="6">
    <source>
        <dbReference type="ARBA" id="ARBA00022692"/>
    </source>
</evidence>
<keyword evidence="8 9" id="KW-0472">Membrane</keyword>
<keyword evidence="3 9" id="KW-0813">Transport</keyword>
<feature type="transmembrane region" description="Helical" evidence="9">
    <location>
        <begin position="51"/>
        <end position="73"/>
    </location>
</feature>
<organism evidence="11 12">
    <name type="scientific">Aliiroseovarius sediminilitoris</name>
    <dbReference type="NCBI Taxonomy" id="1173584"/>
    <lineage>
        <taxon>Bacteria</taxon>
        <taxon>Pseudomonadati</taxon>
        <taxon>Pseudomonadota</taxon>
        <taxon>Alphaproteobacteria</taxon>
        <taxon>Rhodobacterales</taxon>
        <taxon>Paracoccaceae</taxon>
        <taxon>Aliiroseovarius</taxon>
    </lineage>
</organism>
<dbReference type="SUPFAM" id="SSF161098">
    <property type="entry name" value="MetI-like"/>
    <property type="match status" value="1"/>
</dbReference>
<evidence type="ECO:0000256" key="5">
    <source>
        <dbReference type="ARBA" id="ARBA00022519"/>
    </source>
</evidence>
<evidence type="ECO:0000259" key="10">
    <source>
        <dbReference type="PROSITE" id="PS50928"/>
    </source>
</evidence>
<feature type="transmembrane region" description="Helical" evidence="9">
    <location>
        <begin position="193"/>
        <end position="215"/>
    </location>
</feature>
<evidence type="ECO:0000256" key="2">
    <source>
        <dbReference type="ARBA" id="ARBA00010072"/>
    </source>
</evidence>
<proteinExistence type="inferred from homology"/>
<keyword evidence="5" id="KW-0997">Cell inner membrane</keyword>
<dbReference type="EMBL" id="FOJB01000001">
    <property type="protein sequence ID" value="SEW06023.1"/>
    <property type="molecule type" value="Genomic_DNA"/>
</dbReference>
<comment type="similarity">
    <text evidence="2">Belongs to the binding-protein-dependent transport system permease family. HisMQ subfamily.</text>
</comment>
<accession>A0A1I0NW19</accession>
<name>A0A1I0NW19_9RHOB</name>
<comment type="subcellular location">
    <subcellularLocation>
        <location evidence="1">Cell inner membrane</location>
        <topology evidence="1">Multi-pass membrane protein</topology>
    </subcellularLocation>
    <subcellularLocation>
        <location evidence="9">Cell membrane</location>
        <topology evidence="9">Multi-pass membrane protein</topology>
    </subcellularLocation>
</comment>
<dbReference type="InterPro" id="IPR000515">
    <property type="entry name" value="MetI-like"/>
</dbReference>
<dbReference type="AlphaFoldDB" id="A0A1I0NW19"/>
<dbReference type="InterPro" id="IPR035906">
    <property type="entry name" value="MetI-like_sf"/>
</dbReference>
<dbReference type="CDD" id="cd06261">
    <property type="entry name" value="TM_PBP2"/>
    <property type="match status" value="1"/>
</dbReference>
<keyword evidence="12" id="KW-1185">Reference proteome</keyword>
<dbReference type="PROSITE" id="PS50928">
    <property type="entry name" value="ABC_TM1"/>
    <property type="match status" value="1"/>
</dbReference>
<dbReference type="STRING" id="1173584.SAMN05444851_1150"/>
<dbReference type="Gene3D" id="1.10.3720.10">
    <property type="entry name" value="MetI-like"/>
    <property type="match status" value="1"/>
</dbReference>
<feature type="domain" description="ABC transmembrane type-1" evidence="10">
    <location>
        <begin position="15"/>
        <end position="215"/>
    </location>
</feature>
<keyword evidence="6 9" id="KW-0812">Transmembrane</keyword>
<evidence type="ECO:0000313" key="11">
    <source>
        <dbReference type="EMBL" id="SEW06023.1"/>
    </source>
</evidence>
<gene>
    <name evidence="11" type="ORF">SAMN05444851_1150</name>
</gene>
<evidence type="ECO:0000256" key="7">
    <source>
        <dbReference type="ARBA" id="ARBA00022989"/>
    </source>
</evidence>
<evidence type="ECO:0000256" key="9">
    <source>
        <dbReference type="RuleBase" id="RU363032"/>
    </source>
</evidence>
<evidence type="ECO:0000256" key="1">
    <source>
        <dbReference type="ARBA" id="ARBA00004429"/>
    </source>
</evidence>
<dbReference type="GO" id="GO:0043190">
    <property type="term" value="C:ATP-binding cassette (ABC) transporter complex"/>
    <property type="evidence" value="ECO:0007669"/>
    <property type="project" value="InterPro"/>
</dbReference>
<evidence type="ECO:0000256" key="8">
    <source>
        <dbReference type="ARBA" id="ARBA00023136"/>
    </source>
</evidence>
<dbReference type="RefSeq" id="WP_091429043.1">
    <property type="nucleotide sequence ID" value="NZ_FOJB01000001.1"/>
</dbReference>
<dbReference type="Proteomes" id="UP000199650">
    <property type="component" value="Unassembled WGS sequence"/>
</dbReference>
<keyword evidence="7 9" id="KW-1133">Transmembrane helix</keyword>
<dbReference type="InterPro" id="IPR010065">
    <property type="entry name" value="AA_ABC_transptr_permease_3TM"/>
</dbReference>
<evidence type="ECO:0000256" key="4">
    <source>
        <dbReference type="ARBA" id="ARBA00022475"/>
    </source>
</evidence>
<dbReference type="PANTHER" id="PTHR30133">
    <property type="entry name" value="CATIONIC AMINO ACID TRANSPORTER, MEMBRANE COMPONENT"/>
    <property type="match status" value="1"/>
</dbReference>
<keyword evidence="4" id="KW-1003">Cell membrane</keyword>
<dbReference type="Pfam" id="PF00528">
    <property type="entry name" value="BPD_transp_1"/>
    <property type="match status" value="1"/>
</dbReference>
<evidence type="ECO:0000313" key="12">
    <source>
        <dbReference type="Proteomes" id="UP000199650"/>
    </source>
</evidence>
<dbReference type="OrthoDB" id="9808674at2"/>
<protein>
    <submittedName>
        <fullName evidence="11">Amino acid ABC transporter membrane protein 1, PAAT family</fullName>
    </submittedName>
</protein>
<reference evidence="11 12" key="1">
    <citation type="submission" date="2016-10" db="EMBL/GenBank/DDBJ databases">
        <authorList>
            <person name="de Groot N.N."/>
        </authorList>
    </citation>
    <scope>NUCLEOTIDE SEQUENCE [LARGE SCALE GENOMIC DNA]</scope>
    <source>
        <strain evidence="11 12">DSM 29439</strain>
    </source>
</reference>
<dbReference type="InterPro" id="IPR051613">
    <property type="entry name" value="ABC_transp_permease_HisMQ"/>
</dbReference>
<dbReference type="GO" id="GO:0022857">
    <property type="term" value="F:transmembrane transporter activity"/>
    <property type="evidence" value="ECO:0007669"/>
    <property type="project" value="InterPro"/>
</dbReference>
<feature type="transmembrane region" description="Helical" evidence="9">
    <location>
        <begin position="93"/>
        <end position="111"/>
    </location>
</feature>
<evidence type="ECO:0000256" key="3">
    <source>
        <dbReference type="ARBA" id="ARBA00022448"/>
    </source>
</evidence>